<gene>
    <name evidence="3" type="ORF">FPZ49_33385</name>
</gene>
<keyword evidence="2" id="KW-0812">Transmembrane</keyword>
<dbReference type="Gene3D" id="1.25.40.10">
    <property type="entry name" value="Tetratricopeptide repeat domain"/>
    <property type="match status" value="1"/>
</dbReference>
<reference evidence="3 4" key="1">
    <citation type="submission" date="2019-07" db="EMBL/GenBank/DDBJ databases">
        <authorList>
            <person name="Kim J."/>
        </authorList>
    </citation>
    <scope>NUCLEOTIDE SEQUENCE [LARGE SCALE GENOMIC DNA]</scope>
    <source>
        <strain evidence="3 4">JC52</strain>
    </source>
</reference>
<evidence type="ECO:0000256" key="1">
    <source>
        <dbReference type="PROSITE-ProRule" id="PRU00339"/>
    </source>
</evidence>
<dbReference type="SUPFAM" id="SSF48452">
    <property type="entry name" value="TPR-like"/>
    <property type="match status" value="1"/>
</dbReference>
<dbReference type="InterPro" id="IPR039340">
    <property type="entry name" value="Tfc4/TFIIIC-102/Sfc4"/>
</dbReference>
<dbReference type="GO" id="GO:0000127">
    <property type="term" value="C:transcription factor TFIIIC complex"/>
    <property type="evidence" value="ECO:0007669"/>
    <property type="project" value="TreeGrafter"/>
</dbReference>
<keyword evidence="2" id="KW-0472">Membrane</keyword>
<dbReference type="PANTHER" id="PTHR23082:SF0">
    <property type="entry name" value="GENERAL TRANSCRIPTION FACTOR 3C POLYPEPTIDE 3"/>
    <property type="match status" value="1"/>
</dbReference>
<dbReference type="SMART" id="SM00028">
    <property type="entry name" value="TPR"/>
    <property type="match status" value="3"/>
</dbReference>
<protein>
    <submittedName>
        <fullName evidence="3">Tetratricopeptide repeat protein</fullName>
    </submittedName>
</protein>
<dbReference type="GO" id="GO:0006383">
    <property type="term" value="P:transcription by RNA polymerase III"/>
    <property type="evidence" value="ECO:0007669"/>
    <property type="project" value="InterPro"/>
</dbReference>
<dbReference type="InterPro" id="IPR011990">
    <property type="entry name" value="TPR-like_helical_dom_sf"/>
</dbReference>
<proteinExistence type="predicted"/>
<feature type="transmembrane region" description="Helical" evidence="2">
    <location>
        <begin position="6"/>
        <end position="31"/>
    </location>
</feature>
<organism evidence="3 4">
    <name type="scientific">Paenibacillus cremeus</name>
    <dbReference type="NCBI Taxonomy" id="2163881"/>
    <lineage>
        <taxon>Bacteria</taxon>
        <taxon>Bacillati</taxon>
        <taxon>Bacillota</taxon>
        <taxon>Bacilli</taxon>
        <taxon>Bacillales</taxon>
        <taxon>Paenibacillaceae</taxon>
        <taxon>Paenibacillus</taxon>
    </lineage>
</organism>
<dbReference type="PANTHER" id="PTHR23082">
    <property type="entry name" value="TRANSCRIPTION INITIATION FACTOR IIIC TFIIIC , POLYPEPTIDE 3-RELATED"/>
    <property type="match status" value="1"/>
</dbReference>
<keyword evidence="1" id="KW-0802">TPR repeat</keyword>
<dbReference type="Proteomes" id="UP000317036">
    <property type="component" value="Unassembled WGS sequence"/>
</dbReference>
<dbReference type="InterPro" id="IPR019734">
    <property type="entry name" value="TPR_rpt"/>
</dbReference>
<comment type="caution">
    <text evidence="3">The sequence shown here is derived from an EMBL/GenBank/DDBJ whole genome shotgun (WGS) entry which is preliminary data.</text>
</comment>
<accession>A0A559JK70</accession>
<dbReference type="OrthoDB" id="2658060at2"/>
<evidence type="ECO:0000313" key="3">
    <source>
        <dbReference type="EMBL" id="TVY00281.1"/>
    </source>
</evidence>
<name>A0A559JK70_9BACL</name>
<keyword evidence="2" id="KW-1133">Transmembrane helix</keyword>
<evidence type="ECO:0000313" key="4">
    <source>
        <dbReference type="Proteomes" id="UP000317036"/>
    </source>
</evidence>
<dbReference type="AlphaFoldDB" id="A0A559JK70"/>
<feature type="repeat" description="TPR" evidence="1">
    <location>
        <begin position="169"/>
        <end position="202"/>
    </location>
</feature>
<dbReference type="PROSITE" id="PS50005">
    <property type="entry name" value="TPR"/>
    <property type="match status" value="1"/>
</dbReference>
<sequence>MSKFLLFSLLWWVTGNPFVALIVLLIILYVLERRYIGMTPSVMKPLQRGRRLTRLKQELRLNPHHTSTKLEIARIYMEQKKFADARELLLQVAEVMEDSAEVRAELGICELRLGRLEEGEQDLLAALERNPRVKYGEPYLRLGEAFAERDPQKAIRYLQQFREVQSSSCEAYFKLGLLYRALGNNEEARRAFQETVELYRGLPKYKRRHERRWALLARFKA</sequence>
<keyword evidence="4" id="KW-1185">Reference proteome</keyword>
<evidence type="ECO:0000256" key="2">
    <source>
        <dbReference type="SAM" id="Phobius"/>
    </source>
</evidence>
<dbReference type="Pfam" id="PF13432">
    <property type="entry name" value="TPR_16"/>
    <property type="match status" value="2"/>
</dbReference>
<dbReference type="EMBL" id="VNJI01000077">
    <property type="protein sequence ID" value="TVY00281.1"/>
    <property type="molecule type" value="Genomic_DNA"/>
</dbReference>
<dbReference type="RefSeq" id="WP_144854743.1">
    <property type="nucleotide sequence ID" value="NZ_VNJI01000077.1"/>
</dbReference>